<organism evidence="1 2">
    <name type="scientific">Antarcticirhabdus aurantiaca</name>
    <dbReference type="NCBI Taxonomy" id="2606717"/>
    <lineage>
        <taxon>Bacteria</taxon>
        <taxon>Pseudomonadati</taxon>
        <taxon>Pseudomonadota</taxon>
        <taxon>Alphaproteobacteria</taxon>
        <taxon>Hyphomicrobiales</taxon>
        <taxon>Aurantimonadaceae</taxon>
        <taxon>Antarcticirhabdus</taxon>
    </lineage>
</organism>
<gene>
    <name evidence="1" type="ORF">OXU80_27160</name>
</gene>
<evidence type="ECO:0000313" key="1">
    <source>
        <dbReference type="EMBL" id="WAJ28444.1"/>
    </source>
</evidence>
<dbReference type="Proteomes" id="UP001163223">
    <property type="component" value="Chromosome"/>
</dbReference>
<reference evidence="1" key="1">
    <citation type="submission" date="2022-11" db="EMBL/GenBank/DDBJ databases">
        <title>beta-Carotene-producing bacterium, Jeongeuplla avenae sp. nov., alleviates the salt stress of Arabidopsis seedlings.</title>
        <authorList>
            <person name="Jiang L."/>
            <person name="Lee J."/>
        </authorList>
    </citation>
    <scope>NUCLEOTIDE SEQUENCE</scope>
    <source>
        <strain evidence="1">DY_R2A_6</strain>
    </source>
</reference>
<sequence>MPVHAGTLLVDANVMLEAHRTDCWRALVSRYRIETVEECFEETQTGFQRRRPEENIDGPELRASLGAVHTVTLLQLARVDLLGGTVLDYGERALWAHLLEREDAWIVCGPDTASMKFGWKQGRRDRLTCLERLLGDIGHRPKVALRNNYGQAWHDALMHRLAMGLLG</sequence>
<keyword evidence="2" id="KW-1185">Reference proteome</keyword>
<name>A0ACD4NNY7_9HYPH</name>
<accession>A0ACD4NNY7</accession>
<protein>
    <submittedName>
        <fullName evidence="1">Uncharacterized protein</fullName>
    </submittedName>
</protein>
<dbReference type="EMBL" id="CP113520">
    <property type="protein sequence ID" value="WAJ28444.1"/>
    <property type="molecule type" value="Genomic_DNA"/>
</dbReference>
<proteinExistence type="predicted"/>
<evidence type="ECO:0000313" key="2">
    <source>
        <dbReference type="Proteomes" id="UP001163223"/>
    </source>
</evidence>